<gene>
    <name evidence="2" type="ORF">BD310DRAFT_812089</name>
</gene>
<feature type="region of interest" description="Disordered" evidence="1">
    <location>
        <begin position="1"/>
        <end position="240"/>
    </location>
</feature>
<evidence type="ECO:0000313" key="3">
    <source>
        <dbReference type="Proteomes" id="UP000292082"/>
    </source>
</evidence>
<feature type="compositionally biased region" description="Acidic residues" evidence="1">
    <location>
        <begin position="206"/>
        <end position="239"/>
    </location>
</feature>
<reference evidence="2 3" key="1">
    <citation type="submission" date="2019-01" db="EMBL/GenBank/DDBJ databases">
        <title>Draft genome sequences of three monokaryotic isolates of the white-rot basidiomycete fungus Dichomitus squalens.</title>
        <authorList>
            <consortium name="DOE Joint Genome Institute"/>
            <person name="Lopez S.C."/>
            <person name="Andreopoulos B."/>
            <person name="Pangilinan J."/>
            <person name="Lipzen A."/>
            <person name="Riley R."/>
            <person name="Ahrendt S."/>
            <person name="Ng V."/>
            <person name="Barry K."/>
            <person name="Daum C."/>
            <person name="Grigoriev I.V."/>
            <person name="Hilden K.S."/>
            <person name="Makela M.R."/>
            <person name="de Vries R.P."/>
        </authorList>
    </citation>
    <scope>NUCLEOTIDE SEQUENCE [LARGE SCALE GENOMIC DNA]</scope>
    <source>
        <strain evidence="2 3">CBS 464.89</strain>
    </source>
</reference>
<evidence type="ECO:0000256" key="1">
    <source>
        <dbReference type="SAM" id="MobiDB-lite"/>
    </source>
</evidence>
<feature type="compositionally biased region" description="Basic and acidic residues" evidence="1">
    <location>
        <begin position="655"/>
        <end position="671"/>
    </location>
</feature>
<feature type="region of interest" description="Disordered" evidence="1">
    <location>
        <begin position="454"/>
        <end position="478"/>
    </location>
</feature>
<feature type="compositionally biased region" description="Basic and acidic residues" evidence="1">
    <location>
        <begin position="465"/>
        <end position="475"/>
    </location>
</feature>
<accession>A0A4Q9Q3B8</accession>
<feature type="compositionally biased region" description="Polar residues" evidence="1">
    <location>
        <begin position="71"/>
        <end position="81"/>
    </location>
</feature>
<feature type="compositionally biased region" description="Polar residues" evidence="1">
    <location>
        <begin position="678"/>
        <end position="691"/>
    </location>
</feature>
<feature type="region of interest" description="Disordered" evidence="1">
    <location>
        <begin position="620"/>
        <end position="640"/>
    </location>
</feature>
<feature type="compositionally biased region" description="Low complexity" evidence="1">
    <location>
        <begin position="126"/>
        <end position="150"/>
    </location>
</feature>
<dbReference type="AlphaFoldDB" id="A0A4Q9Q3B8"/>
<protein>
    <submittedName>
        <fullName evidence="2">Uncharacterized protein</fullName>
    </submittedName>
</protein>
<name>A0A4Q9Q3B8_9APHY</name>
<feature type="compositionally biased region" description="Basic and acidic residues" evidence="1">
    <location>
        <begin position="169"/>
        <end position="195"/>
    </location>
</feature>
<dbReference type="Proteomes" id="UP000292082">
    <property type="component" value="Unassembled WGS sequence"/>
</dbReference>
<dbReference type="Pfam" id="PF20414">
    <property type="entry name" value="DUF6698"/>
    <property type="match status" value="1"/>
</dbReference>
<dbReference type="EMBL" id="ML145096">
    <property type="protein sequence ID" value="TBU61767.1"/>
    <property type="molecule type" value="Genomic_DNA"/>
</dbReference>
<dbReference type="InterPro" id="IPR046521">
    <property type="entry name" value="DUF6698"/>
</dbReference>
<sequence>MPKNSAGTMKKSKIQDTRKAAPVSPHTAKPPRGNQAKVVAPLSGTPPGQKRPAPPHDDGPRKKKTKPAQDGPSSNSTQGDDTTPRDSDTLDSAQLPPNPPKPSHRLPRRAVNVWSPQTSSPPPDPSSSAVTSSHANSSSPRTAHDSSSSHPHPPSYQYTLASAEAIAETIRRIKADNAQRAHAADDHVPEDDAPRKTRQQPSTLLEPEEEDTSSEEDEEVLGDEEQHEEDDNDDGEEVSSADARRFIKAIRKSKKNKFQISPADADPKQLTEHFKKWGRHCHRLCGLYTDIHKTIVCGLTVMRADPQAAEDYEKCYKAVPNMSAATAKFYTDKFFHLCAHIPKFDILCERILRSPEDVFLFAKYMQVHAAAGRTTDISTLKSSFHSYFPYVVISNDLVIPPPGPGQLAGLKARNGGYCTTSTGRLIVPIDERSAFDRDPTQYCKKKIVHHKDVANTVRHKKRHQADRPEPRDDNKSYPSYLFPTDLKYDNTRPHRHIFKGDFLIDNYRHLFHGKSAVGRADGSRGLGRVCINDIYGITNVTPDYLTYVATLAGLLMFTEERWSGDNKQRTGHHLHTALHRLLTVEYQAWQEDVEHGDFRQSEDTFEWNVFAFINDKVFGGEAGAPDQQNPDEFGEDEDNDDTDIRAQMLKARMAELEERRERRAKGLRDAPAEPAETQVRSQSPSVETISKTSAVVDVTDDDWDELFAGDPS</sequence>
<keyword evidence="3" id="KW-1185">Reference proteome</keyword>
<proteinExistence type="predicted"/>
<evidence type="ECO:0000313" key="2">
    <source>
        <dbReference type="EMBL" id="TBU61767.1"/>
    </source>
</evidence>
<feature type="region of interest" description="Disordered" evidence="1">
    <location>
        <begin position="655"/>
        <end position="691"/>
    </location>
</feature>
<organism evidence="2 3">
    <name type="scientific">Dichomitus squalens</name>
    <dbReference type="NCBI Taxonomy" id="114155"/>
    <lineage>
        <taxon>Eukaryota</taxon>
        <taxon>Fungi</taxon>
        <taxon>Dikarya</taxon>
        <taxon>Basidiomycota</taxon>
        <taxon>Agaricomycotina</taxon>
        <taxon>Agaricomycetes</taxon>
        <taxon>Polyporales</taxon>
        <taxon>Polyporaceae</taxon>
        <taxon>Dichomitus</taxon>
    </lineage>
</organism>